<dbReference type="SUPFAM" id="SSF69318">
    <property type="entry name" value="Integrin alpha N-terminal domain"/>
    <property type="match status" value="1"/>
</dbReference>
<name>A0ABP6I957_9ACTN</name>
<accession>A0ABP6I957</accession>
<dbReference type="SMART" id="SM00191">
    <property type="entry name" value="Int_alpha"/>
    <property type="match status" value="3"/>
</dbReference>
<comment type="caution">
    <text evidence="6">The sequence shown here is derived from an EMBL/GenBank/DDBJ whole genome shotgun (WGS) entry which is preliminary data.</text>
</comment>
<dbReference type="InterPro" id="IPR013519">
    <property type="entry name" value="Int_alpha_beta-p"/>
</dbReference>
<dbReference type="Gene3D" id="2.130.10.130">
    <property type="entry name" value="Integrin alpha, N-terminal"/>
    <property type="match status" value="3"/>
</dbReference>
<dbReference type="InterPro" id="IPR013517">
    <property type="entry name" value="FG-GAP"/>
</dbReference>
<keyword evidence="7" id="KW-1185">Reference proteome</keyword>
<dbReference type="Proteomes" id="UP001500831">
    <property type="component" value="Unassembled WGS sequence"/>
</dbReference>
<dbReference type="Pfam" id="PF01839">
    <property type="entry name" value="FG-GAP"/>
    <property type="match status" value="2"/>
</dbReference>
<keyword evidence="3" id="KW-0378">Hydrolase</keyword>
<gene>
    <name evidence="6" type="ORF">GCM10010517_16610</name>
</gene>
<evidence type="ECO:0000256" key="3">
    <source>
        <dbReference type="ARBA" id="ARBA00022801"/>
    </source>
</evidence>
<dbReference type="Pfam" id="PF13517">
    <property type="entry name" value="FG-GAP_3"/>
    <property type="match status" value="1"/>
</dbReference>
<dbReference type="EMBL" id="BAAAVI010000009">
    <property type="protein sequence ID" value="GAA2858201.1"/>
    <property type="molecule type" value="Genomic_DNA"/>
</dbReference>
<dbReference type="InterPro" id="IPR028994">
    <property type="entry name" value="Integrin_alpha_N"/>
</dbReference>
<sequence length="477" mass="48535">MCGMSVKSIMRSAALLALVTVLTFPAGQAQAASPENFDFNGDGYNDLAVGVPAARDYSGAGNSGLVTVLYGGPGGLSGHLIRSPERCLSGWDPEGNPYPCTSWGRSLAAADIDADGRTDLVFSGERDVEVDSWKSGEGTPIKRYIDTPTGKRGLRAGQFDDRPGADIVTSWLDGAQNKLAGWYDGADPVAHLLGDGTAQVKETDAGDVDGDGKQELAVIATKWVGGAQQAFLWLVDDPGQAPLKISELGSPTMCTASSPNPLGCPKPESNVAMGDVNADGRLDLVLATPSTATVQIWYGSASGLSRAPNRALKDLTWLWRLPDSGSLLAVGDVTGDGAAEIALGAPTATVHGKAGVGAVALIPGSPAGPVVSDVRFVSEDGIGPVVDGTPAPPVADPLSGQGKAGDRFGEAVTIIDVTGDGKGELIVGVPGKNNANGMVAVLRGSGTGVSPTGAQVIDLGQFGIPSGLNRYGAVLLR</sequence>
<dbReference type="PROSITE" id="PS51470">
    <property type="entry name" value="FG_GAP"/>
    <property type="match status" value="1"/>
</dbReference>
<dbReference type="PANTHER" id="PTHR23221">
    <property type="entry name" value="GLYCOSYLPHOSPHATIDYLINOSITOL PHOSPHOLIPASE D"/>
    <property type="match status" value="1"/>
</dbReference>
<keyword evidence="1 5" id="KW-0732">Signal</keyword>
<proteinExistence type="predicted"/>
<evidence type="ECO:0000256" key="2">
    <source>
        <dbReference type="ARBA" id="ARBA00022737"/>
    </source>
</evidence>
<evidence type="ECO:0000256" key="4">
    <source>
        <dbReference type="ARBA" id="ARBA00023180"/>
    </source>
</evidence>
<evidence type="ECO:0000256" key="5">
    <source>
        <dbReference type="SAM" id="SignalP"/>
    </source>
</evidence>
<feature type="signal peptide" evidence="5">
    <location>
        <begin position="1"/>
        <end position="31"/>
    </location>
</feature>
<keyword evidence="4" id="KW-0325">Glycoprotein</keyword>
<feature type="chain" id="PRO_5047357575" evidence="5">
    <location>
        <begin position="32"/>
        <end position="477"/>
    </location>
</feature>
<reference evidence="7" key="1">
    <citation type="journal article" date="2019" name="Int. J. Syst. Evol. Microbiol.">
        <title>The Global Catalogue of Microorganisms (GCM) 10K type strain sequencing project: providing services to taxonomists for standard genome sequencing and annotation.</title>
        <authorList>
            <consortium name="The Broad Institute Genomics Platform"/>
            <consortium name="The Broad Institute Genome Sequencing Center for Infectious Disease"/>
            <person name="Wu L."/>
            <person name="Ma J."/>
        </authorList>
    </citation>
    <scope>NUCLEOTIDE SEQUENCE [LARGE SCALE GENOMIC DNA]</scope>
    <source>
        <strain evidence="7">JCM 6242</strain>
    </source>
</reference>
<evidence type="ECO:0000313" key="7">
    <source>
        <dbReference type="Proteomes" id="UP001500831"/>
    </source>
</evidence>
<dbReference type="PANTHER" id="PTHR23221:SF7">
    <property type="entry name" value="PHOSPHATIDYLINOSITOL-GLYCAN-SPECIFIC PHOSPHOLIPASE D"/>
    <property type="match status" value="1"/>
</dbReference>
<evidence type="ECO:0000256" key="1">
    <source>
        <dbReference type="ARBA" id="ARBA00022729"/>
    </source>
</evidence>
<organism evidence="6 7">
    <name type="scientific">Streptosporangium fragile</name>
    <dbReference type="NCBI Taxonomy" id="46186"/>
    <lineage>
        <taxon>Bacteria</taxon>
        <taxon>Bacillati</taxon>
        <taxon>Actinomycetota</taxon>
        <taxon>Actinomycetes</taxon>
        <taxon>Streptosporangiales</taxon>
        <taxon>Streptosporangiaceae</taxon>
        <taxon>Streptosporangium</taxon>
    </lineage>
</organism>
<protein>
    <submittedName>
        <fullName evidence="6">FG-GAP repeat protein</fullName>
    </submittedName>
</protein>
<evidence type="ECO:0000313" key="6">
    <source>
        <dbReference type="EMBL" id="GAA2858201.1"/>
    </source>
</evidence>
<keyword evidence="2" id="KW-0677">Repeat</keyword>